<dbReference type="Pfam" id="PF00535">
    <property type="entry name" value="Glycos_transf_2"/>
    <property type="match status" value="1"/>
</dbReference>
<evidence type="ECO:0000259" key="4">
    <source>
        <dbReference type="Pfam" id="PF00535"/>
    </source>
</evidence>
<feature type="domain" description="Glycosyltransferase 2-like" evidence="4">
    <location>
        <begin position="6"/>
        <end position="168"/>
    </location>
</feature>
<comment type="similarity">
    <text evidence="1">Belongs to the glycosyltransferase 2 family.</text>
</comment>
<dbReference type="AlphaFoldDB" id="A0A7X2NM13"/>
<dbReference type="PANTHER" id="PTHR43685:SF5">
    <property type="entry name" value="GLYCOSYLTRANSFERASE EPSE-RELATED"/>
    <property type="match status" value="1"/>
</dbReference>
<dbReference type="InterPro" id="IPR050834">
    <property type="entry name" value="Glycosyltransf_2"/>
</dbReference>
<evidence type="ECO:0000313" key="6">
    <source>
        <dbReference type="Proteomes" id="UP000429958"/>
    </source>
</evidence>
<dbReference type="PANTHER" id="PTHR43685">
    <property type="entry name" value="GLYCOSYLTRANSFERASE"/>
    <property type="match status" value="1"/>
</dbReference>
<accession>A0A7X2NM13</accession>
<evidence type="ECO:0000256" key="1">
    <source>
        <dbReference type="ARBA" id="ARBA00006739"/>
    </source>
</evidence>
<dbReference type="GO" id="GO:0016757">
    <property type="term" value="F:glycosyltransferase activity"/>
    <property type="evidence" value="ECO:0007669"/>
    <property type="project" value="UniProtKB-KW"/>
</dbReference>
<proteinExistence type="inferred from homology"/>
<keyword evidence="6" id="KW-1185">Reference proteome</keyword>
<keyword evidence="3 5" id="KW-0808">Transferase</keyword>
<dbReference type="EMBL" id="VUMD01000007">
    <property type="protein sequence ID" value="MSS36808.1"/>
    <property type="molecule type" value="Genomic_DNA"/>
</dbReference>
<protein>
    <submittedName>
        <fullName evidence="5">Glycosyltransferase</fullName>
    </submittedName>
</protein>
<organism evidence="5 6">
    <name type="scientific">Clostridium porci</name>
    <dbReference type="NCBI Taxonomy" id="2605778"/>
    <lineage>
        <taxon>Bacteria</taxon>
        <taxon>Bacillati</taxon>
        <taxon>Bacillota</taxon>
        <taxon>Clostridia</taxon>
        <taxon>Eubacteriales</taxon>
        <taxon>Clostridiaceae</taxon>
        <taxon>Clostridium</taxon>
    </lineage>
</organism>
<dbReference type="RefSeq" id="WP_154472248.1">
    <property type="nucleotide sequence ID" value="NZ_VUMD01000007.1"/>
</dbReference>
<gene>
    <name evidence="5" type="ORF">FYJ39_09540</name>
</gene>
<keyword evidence="2" id="KW-0328">Glycosyltransferase</keyword>
<sequence>MGKYYSVLMAVYYKDNVDFFKYAVDSMLNQTIKTNDFVLVCDGELSDELNAAIDSYTDKFPEIFHVIRLKKHQGLGNALREGVLACSNELIARMDSDDFSEPNRIELQLKEFSDDPKLSVCGGQIAEFEKDIDQITGIRAVPCSELKIRKFAKARNPVNHMTVMFKKADVIEAGNYIELNLAEDYYLWVRMLCENKKFKNIAQVLVYVRTGNGMYQRRGGLQYVGKMILVQKKMLELKFISFHEFIFNILLRSTAALLPSNVRGSVYKHKLRKNHNIIE</sequence>
<dbReference type="Proteomes" id="UP000429958">
    <property type="component" value="Unassembled WGS sequence"/>
</dbReference>
<evidence type="ECO:0000256" key="2">
    <source>
        <dbReference type="ARBA" id="ARBA00022676"/>
    </source>
</evidence>
<dbReference type="InterPro" id="IPR029044">
    <property type="entry name" value="Nucleotide-diphossugar_trans"/>
</dbReference>
<evidence type="ECO:0000256" key="3">
    <source>
        <dbReference type="ARBA" id="ARBA00022679"/>
    </source>
</evidence>
<reference evidence="5 6" key="1">
    <citation type="submission" date="2019-08" db="EMBL/GenBank/DDBJ databases">
        <title>In-depth cultivation of the pig gut microbiome towards novel bacterial diversity and tailored functional studies.</title>
        <authorList>
            <person name="Wylensek D."/>
            <person name="Hitch T.C.A."/>
            <person name="Clavel T."/>
        </authorList>
    </citation>
    <scope>NUCLEOTIDE SEQUENCE [LARGE SCALE GENOMIC DNA]</scope>
    <source>
        <strain evidence="5 6">WCA-389-WT-23D1</strain>
    </source>
</reference>
<evidence type="ECO:0000313" key="5">
    <source>
        <dbReference type="EMBL" id="MSS36808.1"/>
    </source>
</evidence>
<name>A0A7X2NM13_9CLOT</name>
<comment type="caution">
    <text evidence="5">The sequence shown here is derived from an EMBL/GenBank/DDBJ whole genome shotgun (WGS) entry which is preliminary data.</text>
</comment>
<dbReference type="SUPFAM" id="SSF53448">
    <property type="entry name" value="Nucleotide-diphospho-sugar transferases"/>
    <property type="match status" value="1"/>
</dbReference>
<dbReference type="InterPro" id="IPR001173">
    <property type="entry name" value="Glyco_trans_2-like"/>
</dbReference>
<dbReference type="Gene3D" id="3.90.550.10">
    <property type="entry name" value="Spore Coat Polysaccharide Biosynthesis Protein SpsA, Chain A"/>
    <property type="match status" value="1"/>
</dbReference>